<dbReference type="AlphaFoldDB" id="A0A1J1IZT3"/>
<evidence type="ECO:0000313" key="2">
    <source>
        <dbReference type="Proteomes" id="UP000183832"/>
    </source>
</evidence>
<dbReference type="EMBL" id="CVRI01000065">
    <property type="protein sequence ID" value="CRL05717.1"/>
    <property type="molecule type" value="Genomic_DNA"/>
</dbReference>
<evidence type="ECO:0000313" key="1">
    <source>
        <dbReference type="EMBL" id="CRL05717.1"/>
    </source>
</evidence>
<reference evidence="1 2" key="1">
    <citation type="submission" date="2015-04" db="EMBL/GenBank/DDBJ databases">
        <authorList>
            <person name="Syromyatnikov M.Y."/>
            <person name="Popov V.N."/>
        </authorList>
    </citation>
    <scope>NUCLEOTIDE SEQUENCE [LARGE SCALE GENOMIC DNA]</scope>
</reference>
<gene>
    <name evidence="1" type="ORF">CLUMA_CG018747</name>
</gene>
<organism evidence="1 2">
    <name type="scientific">Clunio marinus</name>
    <dbReference type="NCBI Taxonomy" id="568069"/>
    <lineage>
        <taxon>Eukaryota</taxon>
        <taxon>Metazoa</taxon>
        <taxon>Ecdysozoa</taxon>
        <taxon>Arthropoda</taxon>
        <taxon>Hexapoda</taxon>
        <taxon>Insecta</taxon>
        <taxon>Pterygota</taxon>
        <taxon>Neoptera</taxon>
        <taxon>Endopterygota</taxon>
        <taxon>Diptera</taxon>
        <taxon>Nematocera</taxon>
        <taxon>Chironomoidea</taxon>
        <taxon>Chironomidae</taxon>
        <taxon>Clunio</taxon>
    </lineage>
</organism>
<proteinExistence type="predicted"/>
<keyword evidence="2" id="KW-1185">Reference proteome</keyword>
<sequence length="96" mass="10750">MKTILSSVNGRFRSKNANEFVSCDESRTMIRDELHNVINPTSDLNSSKLSSKNQSLVAISNSSSGIIPHHTTIYVNMNLSLVALKPFREVNGDERW</sequence>
<protein>
    <submittedName>
        <fullName evidence="1">CLUMA_CG018747, isoform A</fullName>
    </submittedName>
</protein>
<accession>A0A1J1IZT3</accession>
<name>A0A1J1IZT3_9DIPT</name>
<dbReference type="Proteomes" id="UP000183832">
    <property type="component" value="Unassembled WGS sequence"/>
</dbReference>